<evidence type="ECO:0000313" key="12">
    <source>
        <dbReference type="Proteomes" id="UP000694843"/>
    </source>
</evidence>
<dbReference type="Pfam" id="PF24863">
    <property type="entry name" value="zf-CCCH_Mcm10"/>
    <property type="match status" value="1"/>
</dbReference>
<evidence type="ECO:0000256" key="1">
    <source>
        <dbReference type="ARBA" id="ARBA00004123"/>
    </source>
</evidence>
<keyword evidence="5" id="KW-0479">Metal-binding</keyword>
<comment type="similarity">
    <text evidence="2">Belongs to the MCM10 family.</text>
</comment>
<dbReference type="GO" id="GO:0003688">
    <property type="term" value="F:DNA replication origin binding"/>
    <property type="evidence" value="ECO:0007669"/>
    <property type="project" value="TreeGrafter"/>
</dbReference>
<evidence type="ECO:0000256" key="2">
    <source>
        <dbReference type="ARBA" id="ARBA00009679"/>
    </source>
</evidence>
<dbReference type="OrthoDB" id="273123at2759"/>
<dbReference type="Gene3D" id="2.40.50.140">
    <property type="entry name" value="Nucleic acid-binding proteins"/>
    <property type="match status" value="1"/>
</dbReference>
<sequence length="937" mass="102648">MMTIDNDIGATSNAMEDFDDELDMDTLAELLDADDPEIDGAITTGGTACQKNSQSFLESISAEAAISSSALGLDMSDDDNDESQEGASDQMMLSKSASSSASGIDNESAPPSKNVALESVDPLERELRQMEAKMAALKAELAKKKKLNVTSSDGCSRIFTKLTIPTVSKETQRKLSMEEHANLLKSLKEQKNRSLLHGGDTDSEDDEDNKNPFESRYNSYGHALLKNLKSANNGQSSSSLNGRTNLNPGSSAGKDGGASHQVLKSDNFEVLKALAAKRQQVVKKIKNDQNWQEASGSLVPAGGSLTKMTPAEKNAVRCAYSGIFVVSPQVSASQMQERMEGRRFVSFSTIPLQMRGGEIEGDWVTIAVLVAKTPPKTSQKGTQYSVWQLTDLRDCTKTVGLFLFSGAHSGLWKTTVGSVVAILNAQIMKDRQGDSSSNLVTLSINNAMNLMLMGTARDLGWCKGRTKANASCRQFVNKSVCEFCVFHVQREYQKTSSKRADLQSSFSARGPQSSSLKQKVLGKDKVFYGGNLFTGAPLSAPSIPGRQNTSHRAKDLATLSSLKLKMKSDQLKDEDKKNSFVLKHLSQKEVSVVQNMVKENDSLGERLLAPTPGARNLLRYKAKDDEAQLQETRKANGLSKLVTAKDLLKMTHSEIQQRKIEQAKRKSLTAGSASSIPTLGRGLCPGQLVDFDLSPPSKSAFDPVKAKALAILKRKGEALQPSEKNSIRSKDKVADPQFQDRVQKRLRESGCPSGSDEEATCKKQKQDEESRSLLGSVDLNNEKIQAMLERKSKHSNLVDDVENAQMDKYYSKLEYKEKLEEKLASTMEVPTNAVVCIKCKYQAVLQSQFCKDQGHVVKAVKASKRFFECSKCKKRTVTLEKMPVKSCGNCEQTSWRRVAMGKEKKGPVLDSEVLCLRGNEQKHFGGCAEKAFLHIDG</sequence>
<dbReference type="GO" id="GO:0006270">
    <property type="term" value="P:DNA replication initiation"/>
    <property type="evidence" value="ECO:0007669"/>
    <property type="project" value="InterPro"/>
</dbReference>
<feature type="region of interest" description="Disordered" evidence="10">
    <location>
        <begin position="230"/>
        <end position="260"/>
    </location>
</feature>
<dbReference type="AlphaFoldDB" id="A0A979FQY1"/>
<dbReference type="Pfam" id="PF09332">
    <property type="entry name" value="Mcm10"/>
    <property type="match status" value="1"/>
</dbReference>
<evidence type="ECO:0000256" key="10">
    <source>
        <dbReference type="SAM" id="MobiDB-lite"/>
    </source>
</evidence>
<protein>
    <recommendedName>
        <fullName evidence="3">Protein MCM10 homolog</fullName>
    </recommendedName>
</protein>
<dbReference type="FunFam" id="2.40.50.140:FF:000174">
    <property type="entry name" value="DNA replication licensing factor mcm10"/>
    <property type="match status" value="1"/>
</dbReference>
<dbReference type="InterPro" id="IPR012340">
    <property type="entry name" value="NA-bd_OB-fold"/>
</dbReference>
<comment type="subcellular location">
    <subcellularLocation>
        <location evidence="1">Nucleus</location>
    </subcellularLocation>
</comment>
<feature type="compositionally biased region" description="Acidic residues" evidence="10">
    <location>
        <begin position="75"/>
        <end position="84"/>
    </location>
</feature>
<dbReference type="GO" id="GO:0008270">
    <property type="term" value="F:zinc ion binding"/>
    <property type="evidence" value="ECO:0007669"/>
    <property type="project" value="UniProtKB-KW"/>
</dbReference>
<dbReference type="InterPro" id="IPR015411">
    <property type="entry name" value="Rep_factor_Mcm10_C"/>
</dbReference>
<dbReference type="PANTHER" id="PTHR13454">
    <property type="entry name" value="PROTEIN MCM10 HOMOLOG"/>
    <property type="match status" value="1"/>
</dbReference>
<name>A0A979FQY1_HYAAZ</name>
<keyword evidence="8" id="KW-0539">Nucleus</keyword>
<dbReference type="SMART" id="SM01280">
    <property type="entry name" value="Mcm10"/>
    <property type="match status" value="1"/>
</dbReference>
<dbReference type="OMA" id="YKMPCKA"/>
<dbReference type="Proteomes" id="UP000694843">
    <property type="component" value="Unplaced"/>
</dbReference>
<keyword evidence="9" id="KW-0175">Coiled coil</keyword>
<feature type="compositionally biased region" description="Polar residues" evidence="10">
    <location>
        <begin position="230"/>
        <end position="250"/>
    </location>
</feature>
<keyword evidence="6" id="KW-0863">Zinc-finger</keyword>
<keyword evidence="12" id="KW-1185">Reference proteome</keyword>
<dbReference type="Pfam" id="PF09329">
    <property type="entry name" value="zf-primase"/>
    <property type="match status" value="1"/>
</dbReference>
<organism evidence="12 13">
    <name type="scientific">Hyalella azteca</name>
    <name type="common">Amphipod</name>
    <dbReference type="NCBI Taxonomy" id="294128"/>
    <lineage>
        <taxon>Eukaryota</taxon>
        <taxon>Metazoa</taxon>
        <taxon>Ecdysozoa</taxon>
        <taxon>Arthropoda</taxon>
        <taxon>Crustacea</taxon>
        <taxon>Multicrustacea</taxon>
        <taxon>Malacostraca</taxon>
        <taxon>Eumalacostraca</taxon>
        <taxon>Peracarida</taxon>
        <taxon>Amphipoda</taxon>
        <taxon>Senticaudata</taxon>
        <taxon>Talitrida</taxon>
        <taxon>Talitroidea</taxon>
        <taxon>Hyalellidae</taxon>
        <taxon>Hyalella</taxon>
    </lineage>
</organism>
<gene>
    <name evidence="13" type="primary">LOC108666681</name>
</gene>
<feature type="region of interest" description="Disordered" evidence="10">
    <location>
        <begin position="189"/>
        <end position="217"/>
    </location>
</feature>
<feature type="coiled-coil region" evidence="9">
    <location>
        <begin position="120"/>
        <end position="147"/>
    </location>
</feature>
<dbReference type="InterPro" id="IPR055065">
    <property type="entry name" value="OB_MCM10"/>
</dbReference>
<dbReference type="InterPro" id="IPR056791">
    <property type="entry name" value="Znf_Mcm10_C"/>
</dbReference>
<feature type="compositionally biased region" description="Basic and acidic residues" evidence="10">
    <location>
        <begin position="725"/>
        <end position="734"/>
    </location>
</feature>
<dbReference type="CTD" id="55388"/>
<dbReference type="RefSeq" id="XP_047739087.1">
    <property type="nucleotide sequence ID" value="XM_047883131.1"/>
</dbReference>
<evidence type="ECO:0000256" key="7">
    <source>
        <dbReference type="ARBA" id="ARBA00022833"/>
    </source>
</evidence>
<evidence type="ECO:0000256" key="8">
    <source>
        <dbReference type="ARBA" id="ARBA00023242"/>
    </source>
</evidence>
<dbReference type="GO" id="GO:0003697">
    <property type="term" value="F:single-stranded DNA binding"/>
    <property type="evidence" value="ECO:0007669"/>
    <property type="project" value="InterPro"/>
</dbReference>
<dbReference type="Pfam" id="PF22379">
    <property type="entry name" value="OB_MCM10"/>
    <property type="match status" value="1"/>
</dbReference>
<keyword evidence="4" id="KW-0235">DNA replication</keyword>
<accession>A0A979FQY1</accession>
<evidence type="ECO:0000256" key="5">
    <source>
        <dbReference type="ARBA" id="ARBA00022723"/>
    </source>
</evidence>
<dbReference type="InterPro" id="IPR015408">
    <property type="entry name" value="Znf_Mcm10/DnaG"/>
</dbReference>
<evidence type="ECO:0000256" key="3">
    <source>
        <dbReference type="ARBA" id="ARBA00017770"/>
    </source>
</evidence>
<dbReference type="PANTHER" id="PTHR13454:SF11">
    <property type="entry name" value="PROTEIN MCM10 HOMOLOG"/>
    <property type="match status" value="1"/>
</dbReference>
<evidence type="ECO:0000313" key="13">
    <source>
        <dbReference type="RefSeq" id="XP_047739087.1"/>
    </source>
</evidence>
<evidence type="ECO:0000256" key="9">
    <source>
        <dbReference type="SAM" id="Coils"/>
    </source>
</evidence>
<feature type="compositionally biased region" description="Basic and acidic residues" evidence="10">
    <location>
        <begin position="759"/>
        <end position="771"/>
    </location>
</feature>
<feature type="domain" description="Replication factor Mcm10 C-terminal" evidence="11">
    <location>
        <begin position="607"/>
        <end position="926"/>
    </location>
</feature>
<reference evidence="13" key="1">
    <citation type="submission" date="2025-08" db="UniProtKB">
        <authorList>
            <consortium name="RefSeq"/>
        </authorList>
    </citation>
    <scope>IDENTIFICATION</scope>
    <source>
        <tissue evidence="13">Whole organism</tissue>
    </source>
</reference>
<feature type="region of interest" description="Disordered" evidence="10">
    <location>
        <begin position="72"/>
        <end position="119"/>
    </location>
</feature>
<evidence type="ECO:0000259" key="11">
    <source>
        <dbReference type="SMART" id="SM01280"/>
    </source>
</evidence>
<feature type="region of interest" description="Disordered" evidence="10">
    <location>
        <begin position="717"/>
        <end position="776"/>
    </location>
</feature>
<dbReference type="InterPro" id="IPR040184">
    <property type="entry name" value="Mcm10"/>
</dbReference>
<dbReference type="GO" id="GO:0043596">
    <property type="term" value="C:nuclear replication fork"/>
    <property type="evidence" value="ECO:0007669"/>
    <property type="project" value="TreeGrafter"/>
</dbReference>
<dbReference type="GeneID" id="108666681"/>
<evidence type="ECO:0000256" key="4">
    <source>
        <dbReference type="ARBA" id="ARBA00022705"/>
    </source>
</evidence>
<proteinExistence type="inferred from homology"/>
<keyword evidence="7" id="KW-0862">Zinc</keyword>
<evidence type="ECO:0000256" key="6">
    <source>
        <dbReference type="ARBA" id="ARBA00022771"/>
    </source>
</evidence>